<name>A0A4Y7T0K9_COPMI</name>
<reference evidence="2 3" key="1">
    <citation type="journal article" date="2019" name="Nat. Ecol. Evol.">
        <title>Megaphylogeny resolves global patterns of mushroom evolution.</title>
        <authorList>
            <person name="Varga T."/>
            <person name="Krizsan K."/>
            <person name="Foldi C."/>
            <person name="Dima B."/>
            <person name="Sanchez-Garcia M."/>
            <person name="Sanchez-Ramirez S."/>
            <person name="Szollosi G.J."/>
            <person name="Szarkandi J.G."/>
            <person name="Papp V."/>
            <person name="Albert L."/>
            <person name="Andreopoulos W."/>
            <person name="Angelini C."/>
            <person name="Antonin V."/>
            <person name="Barry K.W."/>
            <person name="Bougher N.L."/>
            <person name="Buchanan P."/>
            <person name="Buyck B."/>
            <person name="Bense V."/>
            <person name="Catcheside P."/>
            <person name="Chovatia M."/>
            <person name="Cooper J."/>
            <person name="Damon W."/>
            <person name="Desjardin D."/>
            <person name="Finy P."/>
            <person name="Geml J."/>
            <person name="Haridas S."/>
            <person name="Hughes K."/>
            <person name="Justo A."/>
            <person name="Karasinski D."/>
            <person name="Kautmanova I."/>
            <person name="Kiss B."/>
            <person name="Kocsube S."/>
            <person name="Kotiranta H."/>
            <person name="LaButti K.M."/>
            <person name="Lechner B.E."/>
            <person name="Liimatainen K."/>
            <person name="Lipzen A."/>
            <person name="Lukacs Z."/>
            <person name="Mihaltcheva S."/>
            <person name="Morgado L.N."/>
            <person name="Niskanen T."/>
            <person name="Noordeloos M.E."/>
            <person name="Ohm R.A."/>
            <person name="Ortiz-Santana B."/>
            <person name="Ovrebo C."/>
            <person name="Racz N."/>
            <person name="Riley R."/>
            <person name="Savchenko A."/>
            <person name="Shiryaev A."/>
            <person name="Soop K."/>
            <person name="Spirin V."/>
            <person name="Szebenyi C."/>
            <person name="Tomsovsky M."/>
            <person name="Tulloss R.E."/>
            <person name="Uehling J."/>
            <person name="Grigoriev I.V."/>
            <person name="Vagvolgyi C."/>
            <person name="Papp T."/>
            <person name="Martin F.M."/>
            <person name="Miettinen O."/>
            <person name="Hibbett D.S."/>
            <person name="Nagy L.G."/>
        </authorList>
    </citation>
    <scope>NUCLEOTIDE SEQUENCE [LARGE SCALE GENOMIC DNA]</scope>
    <source>
        <strain evidence="2 3">FP101781</strain>
    </source>
</reference>
<feature type="region of interest" description="Disordered" evidence="1">
    <location>
        <begin position="130"/>
        <end position="190"/>
    </location>
</feature>
<gene>
    <name evidence="2" type="ORF">FA13DRAFT_1712402</name>
</gene>
<evidence type="ECO:0000256" key="1">
    <source>
        <dbReference type="SAM" id="MobiDB-lite"/>
    </source>
</evidence>
<protein>
    <submittedName>
        <fullName evidence="2">Uncharacterized protein</fullName>
    </submittedName>
</protein>
<dbReference type="EMBL" id="QPFP01000038">
    <property type="protein sequence ID" value="TEB27686.1"/>
    <property type="molecule type" value="Genomic_DNA"/>
</dbReference>
<organism evidence="2 3">
    <name type="scientific">Coprinellus micaceus</name>
    <name type="common">Glistening ink-cap mushroom</name>
    <name type="synonym">Coprinus micaceus</name>
    <dbReference type="NCBI Taxonomy" id="71717"/>
    <lineage>
        <taxon>Eukaryota</taxon>
        <taxon>Fungi</taxon>
        <taxon>Dikarya</taxon>
        <taxon>Basidiomycota</taxon>
        <taxon>Agaricomycotina</taxon>
        <taxon>Agaricomycetes</taxon>
        <taxon>Agaricomycetidae</taxon>
        <taxon>Agaricales</taxon>
        <taxon>Agaricineae</taxon>
        <taxon>Psathyrellaceae</taxon>
        <taxon>Coprinellus</taxon>
    </lineage>
</organism>
<keyword evidence="3" id="KW-1185">Reference proteome</keyword>
<dbReference type="AlphaFoldDB" id="A0A4Y7T0K9"/>
<dbReference type="Proteomes" id="UP000298030">
    <property type="component" value="Unassembled WGS sequence"/>
</dbReference>
<accession>A0A4Y7T0K9</accession>
<evidence type="ECO:0000313" key="2">
    <source>
        <dbReference type="EMBL" id="TEB27686.1"/>
    </source>
</evidence>
<comment type="caution">
    <text evidence="2">The sequence shown here is derived from an EMBL/GenBank/DDBJ whole genome shotgun (WGS) entry which is preliminary data.</text>
</comment>
<evidence type="ECO:0000313" key="3">
    <source>
        <dbReference type="Proteomes" id="UP000298030"/>
    </source>
</evidence>
<proteinExistence type="predicted"/>
<sequence length="310" mass="33520">MSKIRNDTPKRRCFLVRPSGPHGTVEQQIEFSAQAKRRRVSTSSRPLPVALTSGTRDVKPNGCGGGEAFELMEGAAVCTWCRKKGSTCFRTGSTKRGRGRPAKHPVVVGTTIYGRCESCKSANVTCTTIAPTGRAPIPTLPRYQPPKRPEPEHPASPPVAGPGPSTIRQSLASGSGGTAATVDPKRSPFDGDPLWEDVNAGVKDTIISIAHSIATLKYSLDQLNDISRDLGQPEYYKLPCYSPQAQMPARKARDIFNKPNNTVGNDILPPIQEAITGSNTSIHHFNGLLAVRPLLPPIIDSDYESDDELW</sequence>